<keyword evidence="1" id="KW-0812">Transmembrane</keyword>
<reference evidence="2 3" key="1">
    <citation type="submission" date="2015-10" db="EMBL/GenBank/DDBJ databases">
        <title>Draft genome sequence of Salegentibacter salinarum KCTC 12975.</title>
        <authorList>
            <person name="Lin W."/>
            <person name="Zheng Q."/>
        </authorList>
    </citation>
    <scope>NUCLEOTIDE SEQUENCE [LARGE SCALE GENOMIC DNA]</scope>
    <source>
        <strain evidence="2 3">KCTC 12975</strain>
    </source>
</reference>
<keyword evidence="3" id="KW-1185">Reference proteome</keyword>
<dbReference type="RefSeq" id="WP_079711323.1">
    <property type="nucleotide sequence ID" value="NZ_FUZC01000001.1"/>
</dbReference>
<dbReference type="EMBL" id="LKTS01000001">
    <property type="protein sequence ID" value="PKD21774.1"/>
    <property type="molecule type" value="Genomic_DNA"/>
</dbReference>
<proteinExistence type="predicted"/>
<evidence type="ECO:0000313" key="2">
    <source>
        <dbReference type="EMBL" id="PKD21774.1"/>
    </source>
</evidence>
<dbReference type="AlphaFoldDB" id="A0A2N0U464"/>
<dbReference type="Proteomes" id="UP000232673">
    <property type="component" value="Unassembled WGS sequence"/>
</dbReference>
<feature type="transmembrane region" description="Helical" evidence="1">
    <location>
        <begin position="7"/>
        <end position="24"/>
    </location>
</feature>
<keyword evidence="1" id="KW-0472">Membrane</keyword>
<comment type="caution">
    <text evidence="2">The sequence shown here is derived from an EMBL/GenBank/DDBJ whole genome shotgun (WGS) entry which is preliminary data.</text>
</comment>
<evidence type="ECO:0000313" key="3">
    <source>
        <dbReference type="Proteomes" id="UP000232673"/>
    </source>
</evidence>
<organism evidence="2 3">
    <name type="scientific">Salegentibacter salinarum</name>
    <dbReference type="NCBI Taxonomy" id="447422"/>
    <lineage>
        <taxon>Bacteria</taxon>
        <taxon>Pseudomonadati</taxon>
        <taxon>Bacteroidota</taxon>
        <taxon>Flavobacteriia</taxon>
        <taxon>Flavobacteriales</taxon>
        <taxon>Flavobacteriaceae</taxon>
        <taxon>Salegentibacter</taxon>
    </lineage>
</organism>
<feature type="transmembrane region" description="Helical" evidence="1">
    <location>
        <begin position="30"/>
        <end position="49"/>
    </location>
</feature>
<accession>A0A2N0U464</accession>
<keyword evidence="1" id="KW-1133">Transmembrane helix</keyword>
<gene>
    <name evidence="2" type="ORF">APR41_01995</name>
</gene>
<evidence type="ECO:0000256" key="1">
    <source>
        <dbReference type="SAM" id="Phobius"/>
    </source>
</evidence>
<protein>
    <submittedName>
        <fullName evidence="2">Uncharacterized protein</fullName>
    </submittedName>
</protein>
<name>A0A2N0U464_9FLAO</name>
<sequence>MYKINGTPLLVIGMMLTALGSTILSDHTFLQYIALFLGLIFSIFSVFLSDKVKKAEMEKAKIHLTTGKN</sequence>